<evidence type="ECO:0000259" key="1">
    <source>
        <dbReference type="Pfam" id="PF01507"/>
    </source>
</evidence>
<dbReference type="InterPro" id="IPR002500">
    <property type="entry name" value="PAPS_reduct_dom"/>
</dbReference>
<evidence type="ECO:0000313" key="3">
    <source>
        <dbReference type="Proteomes" id="UP000261325"/>
    </source>
</evidence>
<dbReference type="SUPFAM" id="SSF52402">
    <property type="entry name" value="Adenine nucleotide alpha hydrolases-like"/>
    <property type="match status" value="1"/>
</dbReference>
<accession>A0A3B8WMU4</accession>
<dbReference type="EMBL" id="DLYI01000257">
    <property type="protein sequence ID" value="HAC29810.1"/>
    <property type="molecule type" value="Genomic_DNA"/>
</dbReference>
<organism evidence="2 3">
    <name type="scientific">Marinobacter nauticus</name>
    <name type="common">Marinobacter hydrocarbonoclasticus</name>
    <name type="synonym">Marinobacter aquaeolei</name>
    <dbReference type="NCBI Taxonomy" id="2743"/>
    <lineage>
        <taxon>Bacteria</taxon>
        <taxon>Pseudomonadati</taxon>
        <taxon>Pseudomonadota</taxon>
        <taxon>Gammaproteobacteria</taxon>
        <taxon>Pseudomonadales</taxon>
        <taxon>Marinobacteraceae</taxon>
        <taxon>Marinobacter</taxon>
    </lineage>
</organism>
<reference evidence="2 3" key="1">
    <citation type="journal article" date="2018" name="Nat. Biotechnol.">
        <title>A standardized bacterial taxonomy based on genome phylogeny substantially revises the tree of life.</title>
        <authorList>
            <person name="Parks D.H."/>
            <person name="Chuvochina M."/>
            <person name="Waite D.W."/>
            <person name="Rinke C."/>
            <person name="Skarshewski A."/>
            <person name="Chaumeil P.A."/>
            <person name="Hugenholtz P."/>
        </authorList>
    </citation>
    <scope>NUCLEOTIDE SEQUENCE [LARGE SCALE GENOMIC DNA]</scope>
    <source>
        <strain evidence="2">UBA9049</strain>
    </source>
</reference>
<name>A0A3B8WMU4_MARNT</name>
<feature type="domain" description="Phosphoadenosine phosphosulphate reductase" evidence="1">
    <location>
        <begin position="54"/>
        <end position="248"/>
    </location>
</feature>
<proteinExistence type="predicted"/>
<dbReference type="InterPro" id="IPR014729">
    <property type="entry name" value="Rossmann-like_a/b/a_fold"/>
</dbReference>
<dbReference type="Proteomes" id="UP000261325">
    <property type="component" value="Unassembled WGS sequence"/>
</dbReference>
<dbReference type="AlphaFoldDB" id="A0A3B8WMU4"/>
<gene>
    <name evidence="2" type="ORF">DCF82_18705</name>
</gene>
<dbReference type="GO" id="GO:0003824">
    <property type="term" value="F:catalytic activity"/>
    <property type="evidence" value="ECO:0007669"/>
    <property type="project" value="InterPro"/>
</dbReference>
<evidence type="ECO:0000313" key="2">
    <source>
        <dbReference type="EMBL" id="HAC29810.1"/>
    </source>
</evidence>
<sequence>MGAAENFDLFGIDELDSVVPLAMPVGFNEEDSLDDKIAATVGAIKAQMSAGKHIVVACSFGKDSSVLLSLAIQAMEELVAETGTAPKMFVITSNTLLENPLMDNYSLSEAAKVRAYAKAKNLPIEMRIATPNTSNNYLVNLIGGRLIASTPDAGRKCTVMMKIQPIERLKKRLAKEMGYSKKEARDKFVTLIGKRYSESENRGRGMRASGERPDVPVKMVRDKQGKAYEWVMSPIAHWSLDDVYYLIAYVRNDMITTYSDFEQLVEIYRTANEGQCMINVYAKGKPASSGCGSRTGCHICLAVKDDYSMEAMLRDDQYAWMRPLNEFRNYIQRNHFRIDKRNWLARTVNEDGTITLAPNSYAPGFCLDLLRYALTIDADERRAAARLGIAPRFQLLRLKDIIAIDFLWSRYGYQHALMACHTANEVDNGKRWPIPAADPNESYPTSLPSIRKVTLPFGDREYGHFAVGFMDVLAAVTDTLDPFAVPTGDEFDVDEEGAELFWGFELENALERYGPVDDDGTRRDGEFSPSNGAHYFLRMGTVSLFKGSEGEFERMMQMSNQIHRHGLRDILNDPEALIDKLSQHGDMLPAAGGQFDIEDLIRLSRSQSGKGIIAKEVTV</sequence>
<comment type="caution">
    <text evidence="2">The sequence shown here is derived from an EMBL/GenBank/DDBJ whole genome shotgun (WGS) entry which is preliminary data.</text>
</comment>
<protein>
    <recommendedName>
        <fullName evidence="1">Phosphoadenosine phosphosulphate reductase domain-containing protein</fullName>
    </recommendedName>
</protein>
<dbReference type="Gene3D" id="3.40.50.620">
    <property type="entry name" value="HUPs"/>
    <property type="match status" value="1"/>
</dbReference>
<dbReference type="Pfam" id="PF01507">
    <property type="entry name" value="PAPS_reduct"/>
    <property type="match status" value="1"/>
</dbReference>